<feature type="transmembrane region" description="Helical" evidence="1">
    <location>
        <begin position="125"/>
        <end position="141"/>
    </location>
</feature>
<dbReference type="OrthoDB" id="7864805at2"/>
<dbReference type="PANTHER" id="PTHR34821">
    <property type="entry name" value="INNER MEMBRANE PROTEIN YDCZ"/>
    <property type="match status" value="1"/>
</dbReference>
<dbReference type="InterPro" id="IPR006750">
    <property type="entry name" value="YdcZ"/>
</dbReference>
<organism evidence="2 3">
    <name type="scientific">Oceanobacillus sojae</name>
    <dbReference type="NCBI Taxonomy" id="582851"/>
    <lineage>
        <taxon>Bacteria</taxon>
        <taxon>Bacillati</taxon>
        <taxon>Bacillota</taxon>
        <taxon>Bacilli</taxon>
        <taxon>Bacillales</taxon>
        <taxon>Bacillaceae</taxon>
        <taxon>Oceanobacillus</taxon>
    </lineage>
</organism>
<comment type="caution">
    <text evidence="2">The sequence shown here is derived from an EMBL/GenBank/DDBJ whole genome shotgun (WGS) entry which is preliminary data.</text>
</comment>
<feature type="transmembrane region" description="Helical" evidence="1">
    <location>
        <begin position="76"/>
        <end position="105"/>
    </location>
</feature>
<dbReference type="AlphaFoldDB" id="A0A511ZCW8"/>
<keyword evidence="1" id="KW-0812">Transmembrane</keyword>
<feature type="transmembrane region" description="Helical" evidence="1">
    <location>
        <begin position="36"/>
        <end position="55"/>
    </location>
</feature>
<sequence length="142" mass="15156">MKVLFYIAALLAGAALSVEGALYAILGESIGKLESSLYNFVVGTIILGIALLFWGKGTLSYTVKAPKWQLTGGLLGIIYLTVLVIGIPLIGVGLAMSSVVVGQLVMSMIIEHKGWLGSPMVKVRPEKIIAVFLMLVSIFLIY</sequence>
<evidence type="ECO:0008006" key="4">
    <source>
        <dbReference type="Google" id="ProtNLM"/>
    </source>
</evidence>
<evidence type="ECO:0000313" key="2">
    <source>
        <dbReference type="EMBL" id="GEN85287.1"/>
    </source>
</evidence>
<dbReference type="RefSeq" id="WP_147207718.1">
    <property type="nucleotide sequence ID" value="NZ_BJYM01000001.1"/>
</dbReference>
<dbReference type="Pfam" id="PF04657">
    <property type="entry name" value="DMT_YdcZ"/>
    <property type="match status" value="1"/>
</dbReference>
<name>A0A511ZCW8_9BACI</name>
<evidence type="ECO:0000313" key="3">
    <source>
        <dbReference type="Proteomes" id="UP000321558"/>
    </source>
</evidence>
<dbReference type="EMBL" id="BJYM01000001">
    <property type="protein sequence ID" value="GEN85287.1"/>
    <property type="molecule type" value="Genomic_DNA"/>
</dbReference>
<keyword evidence="1" id="KW-0472">Membrane</keyword>
<keyword evidence="1" id="KW-1133">Transmembrane helix</keyword>
<dbReference type="GO" id="GO:0005886">
    <property type="term" value="C:plasma membrane"/>
    <property type="evidence" value="ECO:0007669"/>
    <property type="project" value="TreeGrafter"/>
</dbReference>
<reference evidence="2 3" key="1">
    <citation type="submission" date="2019-07" db="EMBL/GenBank/DDBJ databases">
        <title>Whole genome shotgun sequence of Oceanobacillus sojae NBRC 105379.</title>
        <authorList>
            <person name="Hosoyama A."/>
            <person name="Uohara A."/>
            <person name="Ohji S."/>
            <person name="Ichikawa N."/>
        </authorList>
    </citation>
    <scope>NUCLEOTIDE SEQUENCE [LARGE SCALE GENOMIC DNA]</scope>
    <source>
        <strain evidence="2 3">NBRC 105379</strain>
    </source>
</reference>
<dbReference type="Proteomes" id="UP000321558">
    <property type="component" value="Unassembled WGS sequence"/>
</dbReference>
<dbReference type="PANTHER" id="PTHR34821:SF2">
    <property type="entry name" value="INNER MEMBRANE PROTEIN YDCZ"/>
    <property type="match status" value="1"/>
</dbReference>
<accession>A0A511ZCW8</accession>
<evidence type="ECO:0000256" key="1">
    <source>
        <dbReference type="SAM" id="Phobius"/>
    </source>
</evidence>
<gene>
    <name evidence="2" type="ORF">OSO01_00260</name>
</gene>
<keyword evidence="3" id="KW-1185">Reference proteome</keyword>
<protein>
    <recommendedName>
        <fullName evidence="4">EamA-like transporter family protein</fullName>
    </recommendedName>
</protein>
<proteinExistence type="predicted"/>